<organism evidence="1 2">
    <name type="scientific">Pseudomonas phage PHB09</name>
    <dbReference type="NCBI Taxonomy" id="2867265"/>
    <lineage>
        <taxon>Viruses</taxon>
        <taxon>Duplodnaviria</taxon>
        <taxon>Heunggongvirae</taxon>
        <taxon>Uroviricota</taxon>
        <taxon>Caudoviricetes</taxon>
        <taxon>Vandenendeviridae</taxon>
        <taxon>Gorskivirinae</taxon>
        <taxon>Dilongvirus</taxon>
        <taxon>Dilongvirus PHB09</taxon>
    </lineage>
</organism>
<sequence length="61" mass="6553">MPVINQRGTQELVGETVVFVDTTAINVIHIHCKSGKVVSIDGETSYYGIPVIGVSDYSEGE</sequence>
<gene>
    <name evidence="1" type="ORF">PHB09_143</name>
</gene>
<name>A0AAE9BND8_9CAUD</name>
<protein>
    <submittedName>
        <fullName evidence="1">Uncharacterized protein</fullName>
    </submittedName>
</protein>
<keyword evidence="2" id="KW-1185">Reference proteome</keyword>
<evidence type="ECO:0000313" key="1">
    <source>
        <dbReference type="EMBL" id="UAV84638.1"/>
    </source>
</evidence>
<dbReference type="Proteomes" id="UP000827914">
    <property type="component" value="Segment"/>
</dbReference>
<dbReference type="EMBL" id="OK040171">
    <property type="protein sequence ID" value="UAV84638.1"/>
    <property type="molecule type" value="Genomic_DNA"/>
</dbReference>
<accession>A0AAE9BND8</accession>
<evidence type="ECO:0000313" key="2">
    <source>
        <dbReference type="Proteomes" id="UP000827914"/>
    </source>
</evidence>
<reference evidence="1" key="1">
    <citation type="submission" date="2021-09" db="EMBL/GenBank/DDBJ databases">
        <authorList>
            <person name="Liu Y."/>
        </authorList>
    </citation>
    <scope>NUCLEOTIDE SEQUENCE</scope>
</reference>
<proteinExistence type="predicted"/>